<keyword evidence="4" id="KW-1185">Reference proteome</keyword>
<proteinExistence type="predicted"/>
<evidence type="ECO:0000256" key="1">
    <source>
        <dbReference type="SAM" id="MobiDB-lite"/>
    </source>
</evidence>
<feature type="region of interest" description="Disordered" evidence="1">
    <location>
        <begin position="157"/>
        <end position="180"/>
    </location>
</feature>
<dbReference type="AlphaFoldDB" id="A0AAD1XW27"/>
<gene>
    <name evidence="3" type="ORF">ECRASSUSDP1_LOCUS21939</name>
</gene>
<name>A0AAD1XW27_EUPCR</name>
<evidence type="ECO:0000313" key="3">
    <source>
        <dbReference type="EMBL" id="CAI2380503.1"/>
    </source>
</evidence>
<evidence type="ECO:0000313" key="4">
    <source>
        <dbReference type="Proteomes" id="UP001295684"/>
    </source>
</evidence>
<keyword evidence="2" id="KW-1133">Transmembrane helix</keyword>
<reference evidence="3" key="1">
    <citation type="submission" date="2023-07" db="EMBL/GenBank/DDBJ databases">
        <authorList>
            <consortium name="AG Swart"/>
            <person name="Singh M."/>
            <person name="Singh A."/>
            <person name="Seah K."/>
            <person name="Emmerich C."/>
        </authorList>
    </citation>
    <scope>NUCLEOTIDE SEQUENCE</scope>
    <source>
        <strain evidence="3">DP1</strain>
    </source>
</reference>
<keyword evidence="2" id="KW-0472">Membrane</keyword>
<evidence type="ECO:0000256" key="2">
    <source>
        <dbReference type="SAM" id="Phobius"/>
    </source>
</evidence>
<accession>A0AAD1XW27</accession>
<organism evidence="3 4">
    <name type="scientific">Euplotes crassus</name>
    <dbReference type="NCBI Taxonomy" id="5936"/>
    <lineage>
        <taxon>Eukaryota</taxon>
        <taxon>Sar</taxon>
        <taxon>Alveolata</taxon>
        <taxon>Ciliophora</taxon>
        <taxon>Intramacronucleata</taxon>
        <taxon>Spirotrichea</taxon>
        <taxon>Hypotrichia</taxon>
        <taxon>Euplotida</taxon>
        <taxon>Euplotidae</taxon>
        <taxon>Moneuplotes</taxon>
    </lineage>
</organism>
<dbReference type="EMBL" id="CAMPGE010022467">
    <property type="protein sequence ID" value="CAI2380503.1"/>
    <property type="molecule type" value="Genomic_DNA"/>
</dbReference>
<keyword evidence="2" id="KW-0812">Transmembrane</keyword>
<comment type="caution">
    <text evidence="3">The sequence shown here is derived from an EMBL/GenBank/DDBJ whole genome shotgun (WGS) entry which is preliminary data.</text>
</comment>
<protein>
    <submittedName>
        <fullName evidence="3">Uncharacterized protein</fullName>
    </submittedName>
</protein>
<sequence length="202" mass="23954">MWYNYLRRDQPYLRSYRTHNLWLDQYHVKIRTQRHTPFHINFFKRMAKTYSGNRVMANLWGITFIGIVKFLLSFKEKAEEDKTQAEMYNRLQTIYSKNKFGFQTRIMSDFDLLLEAALNERFIDESTGYYDDPIFQKEIEDVEAGLTSDMSESDINHAMRDPDDGHHGGAKCTRLPGRWPSNYEKTDALSIYKVLPKGQREA</sequence>
<feature type="transmembrane region" description="Helical" evidence="2">
    <location>
        <begin position="55"/>
        <end position="74"/>
    </location>
</feature>
<dbReference type="Proteomes" id="UP001295684">
    <property type="component" value="Unassembled WGS sequence"/>
</dbReference>
<feature type="compositionally biased region" description="Basic and acidic residues" evidence="1">
    <location>
        <begin position="157"/>
        <end position="167"/>
    </location>
</feature>